<dbReference type="Gene3D" id="1.10.600.10">
    <property type="entry name" value="Farnesyl Diphosphate Synthase"/>
    <property type="match status" value="1"/>
</dbReference>
<sequence>MASLHPSPSAVNGTISIAPPESLRSLARDVTKVLFRVPPRWRSPVLQNPFAFEAERRVVQWFESLGCTPAEVARARKFDVAGYVGIPFPSLPFEKTVRTAKYLSLWLLWDDVQVETLDDHWRIEADDVLTDYRPEGMTRFDEGWWQLMQEFAVTHSPGWLDDLCQAMKTWNAAAVEEALMTQEYTESGVYPSFARQLDLRIATIGMYATIYMIEDAYDVELPRAFHADPTVRRLKTLANAIVGLGNEILSFGKDSKERRLNLVSTLMYERGIFIDEAIDRLVRMHDEALEEYDRLADAVIDASGESEPIIAQWLQDVRYASLGFSLWESQAPRYTAHKVVDRGRIIEPKFSFFPPRLSERPIAERAPITMEKV</sequence>
<organism evidence="1">
    <name type="scientific">Phaselicystis flava</name>
    <dbReference type="NCBI Taxonomy" id="525924"/>
    <lineage>
        <taxon>Bacteria</taxon>
        <taxon>Pseudomonadati</taxon>
        <taxon>Myxococcota</taxon>
        <taxon>Polyangia</taxon>
        <taxon>Polyangiales</taxon>
        <taxon>Phaselicystidaceae</taxon>
        <taxon>Phaselicystis</taxon>
    </lineage>
</organism>
<proteinExistence type="predicted"/>
<protein>
    <recommendedName>
        <fullName evidence="2">Terpene synthase</fullName>
    </recommendedName>
</protein>
<name>A0A3S5GYH8_9BACT</name>
<evidence type="ECO:0008006" key="2">
    <source>
        <dbReference type="Google" id="ProtNLM"/>
    </source>
</evidence>
<dbReference type="Pfam" id="PF19086">
    <property type="entry name" value="Terpene_syn_C_2"/>
    <property type="match status" value="1"/>
</dbReference>
<dbReference type="AlphaFoldDB" id="A0A3S5GYH8"/>
<accession>A0A3S5GYH8</accession>
<dbReference type="InterPro" id="IPR008949">
    <property type="entry name" value="Isoprenoid_synthase_dom_sf"/>
</dbReference>
<dbReference type="SUPFAM" id="SSF48576">
    <property type="entry name" value="Terpenoid synthases"/>
    <property type="match status" value="1"/>
</dbReference>
<dbReference type="EMBL" id="MH908922">
    <property type="protein sequence ID" value="AYM54430.1"/>
    <property type="molecule type" value="Genomic_DNA"/>
</dbReference>
<evidence type="ECO:0000313" key="1">
    <source>
        <dbReference type="EMBL" id="AYM54430.1"/>
    </source>
</evidence>
<reference evidence="1" key="1">
    <citation type="journal article" date="2018" name="J. Ind. Microbiol. Biotechnol.">
        <title>Genome mining reveals uncommon alkylpyrones as type III PKS products from myxobacteria.</title>
        <authorList>
            <person name="Hug J.J."/>
            <person name="Panter F."/>
            <person name="Krug D."/>
            <person name="Muller R."/>
        </authorList>
    </citation>
    <scope>NUCLEOTIDE SEQUENCE</scope>
    <source>
        <strain evidence="1">MSr9315</strain>
    </source>
</reference>